<dbReference type="InterPro" id="IPR036901">
    <property type="entry name" value="Asp/Orn_carbamoylTrfase_sf"/>
</dbReference>
<evidence type="ECO:0000256" key="4">
    <source>
        <dbReference type="ARBA" id="ARBA00022679"/>
    </source>
</evidence>
<feature type="domain" description="Aspartate/ornithine carbamoyltransferase Asp/Orn-binding" evidence="8">
    <location>
        <begin position="153"/>
        <end position="298"/>
    </location>
</feature>
<dbReference type="PANTHER" id="PTHR45753:SF6">
    <property type="entry name" value="ASPARTATE CARBAMOYLTRANSFERASE"/>
    <property type="match status" value="1"/>
</dbReference>
<comment type="function">
    <text evidence="6">Catalyzes the condensation of carbamoyl phosphate and aspartate to form carbamoyl aspartate and inorganic phosphate, the committed step in the de novo pyrimidine nucleotide biosynthesis pathway.</text>
</comment>
<dbReference type="GO" id="GO:0006520">
    <property type="term" value="P:amino acid metabolic process"/>
    <property type="evidence" value="ECO:0007669"/>
    <property type="project" value="InterPro"/>
</dbReference>
<evidence type="ECO:0000256" key="5">
    <source>
        <dbReference type="ARBA" id="ARBA00022975"/>
    </source>
</evidence>
<evidence type="ECO:0000256" key="7">
    <source>
        <dbReference type="ARBA" id="ARBA00048859"/>
    </source>
</evidence>
<reference evidence="10" key="1">
    <citation type="submission" date="2018-05" db="EMBL/GenBank/DDBJ databases">
        <authorList>
            <person name="Lanie J.A."/>
            <person name="Ng W.-L."/>
            <person name="Kazmierczak K.M."/>
            <person name="Andrzejewski T.M."/>
            <person name="Davidsen T.M."/>
            <person name="Wayne K.J."/>
            <person name="Tettelin H."/>
            <person name="Glass J.I."/>
            <person name="Rusch D."/>
            <person name="Podicherti R."/>
            <person name="Tsui H.-C.T."/>
            <person name="Winkler M.E."/>
        </authorList>
    </citation>
    <scope>NUCLEOTIDE SEQUENCE</scope>
</reference>
<accession>A0A381S1J6</accession>
<evidence type="ECO:0000259" key="9">
    <source>
        <dbReference type="Pfam" id="PF02729"/>
    </source>
</evidence>
<dbReference type="EMBL" id="UINC01002557">
    <property type="protein sequence ID" value="SUZ97952.1"/>
    <property type="molecule type" value="Genomic_DNA"/>
</dbReference>
<keyword evidence="5" id="KW-0665">Pyrimidine biosynthesis</keyword>
<evidence type="ECO:0000256" key="3">
    <source>
        <dbReference type="ARBA" id="ARBA00013008"/>
    </source>
</evidence>
<dbReference type="Pfam" id="PF00185">
    <property type="entry name" value="OTCace"/>
    <property type="match status" value="1"/>
</dbReference>
<dbReference type="UniPathway" id="UPA00070">
    <property type="reaction ID" value="UER00116"/>
</dbReference>
<dbReference type="GO" id="GO:0044205">
    <property type="term" value="P:'de novo' UMP biosynthetic process"/>
    <property type="evidence" value="ECO:0007669"/>
    <property type="project" value="UniProtKB-UniPathway"/>
</dbReference>
<keyword evidence="4" id="KW-0808">Transferase</keyword>
<gene>
    <name evidence="10" type="ORF">METZ01_LOCUS50806</name>
</gene>
<dbReference type="PANTHER" id="PTHR45753">
    <property type="entry name" value="ORNITHINE CARBAMOYLTRANSFERASE, MITOCHONDRIAL"/>
    <property type="match status" value="1"/>
</dbReference>
<dbReference type="HAMAP" id="MF_00001">
    <property type="entry name" value="Asp_carb_tr"/>
    <property type="match status" value="1"/>
</dbReference>
<evidence type="ECO:0000256" key="1">
    <source>
        <dbReference type="ARBA" id="ARBA00004852"/>
    </source>
</evidence>
<comment type="pathway">
    <text evidence="1">Pyrimidine metabolism; UMP biosynthesis via de novo pathway; (S)-dihydroorotate from bicarbonate: step 2/3.</text>
</comment>
<dbReference type="GO" id="GO:0005829">
    <property type="term" value="C:cytosol"/>
    <property type="evidence" value="ECO:0007669"/>
    <property type="project" value="TreeGrafter"/>
</dbReference>
<dbReference type="AlphaFoldDB" id="A0A381S1J6"/>
<proteinExistence type="inferred from homology"/>
<organism evidence="10">
    <name type="scientific">marine metagenome</name>
    <dbReference type="NCBI Taxonomy" id="408172"/>
    <lineage>
        <taxon>unclassified sequences</taxon>
        <taxon>metagenomes</taxon>
        <taxon>ecological metagenomes</taxon>
    </lineage>
</organism>
<dbReference type="InterPro" id="IPR002082">
    <property type="entry name" value="Asp_carbamoyltransf"/>
</dbReference>
<dbReference type="InterPro" id="IPR006132">
    <property type="entry name" value="Asp/Orn_carbamoyltranf_P-bd"/>
</dbReference>
<dbReference type="FunFam" id="3.40.50.1370:FF:000007">
    <property type="entry name" value="Aspartate carbamoyltransferase"/>
    <property type="match status" value="1"/>
</dbReference>
<evidence type="ECO:0000256" key="6">
    <source>
        <dbReference type="ARBA" id="ARBA00043884"/>
    </source>
</evidence>
<protein>
    <recommendedName>
        <fullName evidence="3">aspartate carbamoyltransferase</fullName>
        <ecNumber evidence="3">2.1.3.2</ecNumber>
    </recommendedName>
</protein>
<dbReference type="GO" id="GO:0006207">
    <property type="term" value="P:'de novo' pyrimidine nucleobase biosynthetic process"/>
    <property type="evidence" value="ECO:0007669"/>
    <property type="project" value="InterPro"/>
</dbReference>
<dbReference type="GO" id="GO:0016597">
    <property type="term" value="F:amino acid binding"/>
    <property type="evidence" value="ECO:0007669"/>
    <property type="project" value="InterPro"/>
</dbReference>
<evidence type="ECO:0000313" key="10">
    <source>
        <dbReference type="EMBL" id="SUZ97952.1"/>
    </source>
</evidence>
<dbReference type="InterPro" id="IPR006130">
    <property type="entry name" value="Asp/Orn_carbamoylTrfase"/>
</dbReference>
<dbReference type="InterPro" id="IPR006131">
    <property type="entry name" value="Asp_carbamoyltransf_Asp/Orn-bd"/>
</dbReference>
<dbReference type="PRINTS" id="PR00101">
    <property type="entry name" value="ATCASE"/>
</dbReference>
<dbReference type="GO" id="GO:0004070">
    <property type="term" value="F:aspartate carbamoyltransferase activity"/>
    <property type="evidence" value="ECO:0007669"/>
    <property type="project" value="UniProtKB-EC"/>
</dbReference>
<evidence type="ECO:0000256" key="2">
    <source>
        <dbReference type="ARBA" id="ARBA00008896"/>
    </source>
</evidence>
<comment type="catalytic activity">
    <reaction evidence="7">
        <text>carbamoyl phosphate + L-aspartate = N-carbamoyl-L-aspartate + phosphate + H(+)</text>
        <dbReference type="Rhea" id="RHEA:20013"/>
        <dbReference type="ChEBI" id="CHEBI:15378"/>
        <dbReference type="ChEBI" id="CHEBI:29991"/>
        <dbReference type="ChEBI" id="CHEBI:32814"/>
        <dbReference type="ChEBI" id="CHEBI:43474"/>
        <dbReference type="ChEBI" id="CHEBI:58228"/>
        <dbReference type="EC" id="2.1.3.2"/>
    </reaction>
</comment>
<dbReference type="Pfam" id="PF02729">
    <property type="entry name" value="OTCace_N"/>
    <property type="match status" value="1"/>
</dbReference>
<feature type="domain" description="Aspartate/ornithine carbamoyltransferase carbamoyl-P binding" evidence="9">
    <location>
        <begin position="4"/>
        <end position="146"/>
    </location>
</feature>
<name>A0A381S1J6_9ZZZZ</name>
<dbReference type="PRINTS" id="PR00100">
    <property type="entry name" value="AOTCASE"/>
</dbReference>
<evidence type="ECO:0000259" key="8">
    <source>
        <dbReference type="Pfam" id="PF00185"/>
    </source>
</evidence>
<sequence length="316" mass="33830">VTAHLLGIDGMDRAEIEELLDLTDTFAEIGRRPIARVPALRGRTVATLFFEDSTRTRVSFDTAAKRLSADTLNFAAGSSSLSKGESLRDTVDVIASYGVDALVVRHPMAGTPHRIADWTDASVINAGDGSHEHPTQALLDAYTIRQHRGALDGMHVGIVGDIRHSRVARSNVLAFSALGAEITLVAPTTLLPSALVGWPVRISHDLDEVLPSLDACYLLRMQQERITEGLIPSVREYVADYGLDAARAARLPADALICHPGPTNRGVEISAEVAADPRSVILDQVVNGVSVRMAVLFLLLGSGRELADKAEPEVGP</sequence>
<feature type="non-terminal residue" evidence="10">
    <location>
        <position position="1"/>
    </location>
</feature>
<dbReference type="EC" id="2.1.3.2" evidence="3"/>
<dbReference type="SUPFAM" id="SSF53671">
    <property type="entry name" value="Aspartate/ornithine carbamoyltransferase"/>
    <property type="match status" value="1"/>
</dbReference>
<comment type="similarity">
    <text evidence="2">Belongs to the aspartate/ornithine carbamoyltransferase superfamily. ATCase family.</text>
</comment>
<dbReference type="NCBIfam" id="NF002032">
    <property type="entry name" value="PRK00856.1"/>
    <property type="match status" value="1"/>
</dbReference>
<dbReference type="NCBIfam" id="TIGR00670">
    <property type="entry name" value="asp_carb_tr"/>
    <property type="match status" value="1"/>
</dbReference>
<dbReference type="Gene3D" id="3.40.50.1370">
    <property type="entry name" value="Aspartate/ornithine carbamoyltransferase"/>
    <property type="match status" value="2"/>
</dbReference>
<dbReference type="PROSITE" id="PS00097">
    <property type="entry name" value="CARBAMOYLTRANSFERASE"/>
    <property type="match status" value="1"/>
</dbReference>